<accession>A0A8J7R2B8</accession>
<reference evidence="1" key="1">
    <citation type="submission" date="2021-03" db="EMBL/GenBank/DDBJ databases">
        <title>Genome sequencing and assembly of Tianweitania sediminis.</title>
        <authorList>
            <person name="Chhetri G."/>
        </authorList>
    </citation>
    <scope>NUCLEOTIDE SEQUENCE</scope>
    <source>
        <strain evidence="1">Z8</strain>
    </source>
</reference>
<dbReference type="InterPro" id="IPR013078">
    <property type="entry name" value="His_Pase_superF_clade-1"/>
</dbReference>
<evidence type="ECO:0000313" key="1">
    <source>
        <dbReference type="EMBL" id="MBP0440855.1"/>
    </source>
</evidence>
<organism evidence="1 2">
    <name type="scientific">Tianweitania sediminis</name>
    <dbReference type="NCBI Taxonomy" id="1502156"/>
    <lineage>
        <taxon>Bacteria</taxon>
        <taxon>Pseudomonadati</taxon>
        <taxon>Pseudomonadota</taxon>
        <taxon>Alphaproteobacteria</taxon>
        <taxon>Hyphomicrobiales</taxon>
        <taxon>Phyllobacteriaceae</taxon>
        <taxon>Tianweitania</taxon>
    </lineage>
</organism>
<evidence type="ECO:0000313" key="2">
    <source>
        <dbReference type="Proteomes" id="UP000666240"/>
    </source>
</evidence>
<dbReference type="Gene3D" id="3.40.50.1240">
    <property type="entry name" value="Phosphoglycerate mutase-like"/>
    <property type="match status" value="1"/>
</dbReference>
<dbReference type="InterPro" id="IPR029033">
    <property type="entry name" value="His_PPase_superfam"/>
</dbReference>
<sequence length="206" mass="22429">MTCTILLVRHAAHDGLGDRLTGRTPGVSLGQIGRDQAQRLSQRIRSVRPAQIIASPQPRTQETAHALASACGLPAVQTDGRLDEIDFGDTWTNRTWDELDQDPAWRTWNEQRATARTPGGETMAAVQARIVASVEAARHEGKAGDTIVMVTHADLIKAAVCHVLNLPIGQLHRFDVDPASTTGLAWGDWGAKLLWLNERIDTHPSA</sequence>
<proteinExistence type="predicted"/>
<dbReference type="Pfam" id="PF00300">
    <property type="entry name" value="His_Phos_1"/>
    <property type="match status" value="1"/>
</dbReference>
<dbReference type="AlphaFoldDB" id="A0A8J7R2B8"/>
<comment type="caution">
    <text evidence="1">The sequence shown here is derived from an EMBL/GenBank/DDBJ whole genome shotgun (WGS) entry which is preliminary data.</text>
</comment>
<keyword evidence="2" id="KW-1185">Reference proteome</keyword>
<dbReference type="GO" id="GO:0016791">
    <property type="term" value="F:phosphatase activity"/>
    <property type="evidence" value="ECO:0007669"/>
    <property type="project" value="TreeGrafter"/>
</dbReference>
<name>A0A8J7R2B8_9HYPH</name>
<dbReference type="PANTHER" id="PTHR48100:SF1">
    <property type="entry name" value="HISTIDINE PHOSPHATASE FAMILY PROTEIN-RELATED"/>
    <property type="match status" value="1"/>
</dbReference>
<dbReference type="Proteomes" id="UP000666240">
    <property type="component" value="Unassembled WGS sequence"/>
</dbReference>
<gene>
    <name evidence="1" type="ORF">J5Y06_19575</name>
</gene>
<dbReference type="PANTHER" id="PTHR48100">
    <property type="entry name" value="BROAD-SPECIFICITY PHOSPHATASE YOR283W-RELATED"/>
    <property type="match status" value="1"/>
</dbReference>
<dbReference type="CDD" id="cd07067">
    <property type="entry name" value="HP_PGM_like"/>
    <property type="match status" value="1"/>
</dbReference>
<dbReference type="GO" id="GO:0005737">
    <property type="term" value="C:cytoplasm"/>
    <property type="evidence" value="ECO:0007669"/>
    <property type="project" value="TreeGrafter"/>
</dbReference>
<protein>
    <submittedName>
        <fullName evidence="1">Histidine phosphatase family protein</fullName>
    </submittedName>
</protein>
<dbReference type="RefSeq" id="WP_209336878.1">
    <property type="nucleotide sequence ID" value="NZ_JAGIYY010000009.1"/>
</dbReference>
<dbReference type="EMBL" id="JAGIYY010000009">
    <property type="protein sequence ID" value="MBP0440855.1"/>
    <property type="molecule type" value="Genomic_DNA"/>
</dbReference>
<dbReference type="SMART" id="SM00855">
    <property type="entry name" value="PGAM"/>
    <property type="match status" value="1"/>
</dbReference>
<dbReference type="SUPFAM" id="SSF53254">
    <property type="entry name" value="Phosphoglycerate mutase-like"/>
    <property type="match status" value="1"/>
</dbReference>
<dbReference type="InterPro" id="IPR050275">
    <property type="entry name" value="PGM_Phosphatase"/>
</dbReference>